<protein>
    <submittedName>
        <fullName evidence="4">Uncharacterized protein LOC120279986 isoform X3</fullName>
    </submittedName>
</protein>
<dbReference type="PANTHER" id="PTHR42923">
    <property type="entry name" value="PROTOPORPHYRINOGEN OXIDASE"/>
    <property type="match status" value="1"/>
</dbReference>
<reference evidence="4" key="1">
    <citation type="submission" date="2025-08" db="UniProtKB">
        <authorList>
            <consortium name="RefSeq"/>
        </authorList>
    </citation>
    <scope>IDENTIFICATION</scope>
</reference>
<evidence type="ECO:0000313" key="4">
    <source>
        <dbReference type="RefSeq" id="XP_039142638.1"/>
    </source>
</evidence>
<gene>
    <name evidence="4" type="primary">LOC120279986</name>
</gene>
<dbReference type="InterPro" id="IPR050464">
    <property type="entry name" value="Zeta_carotene_desat/Oxidored"/>
</dbReference>
<proteinExistence type="predicted"/>
<feature type="region of interest" description="Disordered" evidence="1">
    <location>
        <begin position="1"/>
        <end position="28"/>
    </location>
</feature>
<name>A0AB40CX73_DIOCR</name>
<dbReference type="AlphaFoldDB" id="A0AB40CX73"/>
<dbReference type="RefSeq" id="XP_039142638.1">
    <property type="nucleotide sequence ID" value="XM_039286704.1"/>
</dbReference>
<evidence type="ECO:0000259" key="2">
    <source>
        <dbReference type="Pfam" id="PF01593"/>
    </source>
</evidence>
<dbReference type="SUPFAM" id="SSF51905">
    <property type="entry name" value="FAD/NAD(P)-binding domain"/>
    <property type="match status" value="1"/>
</dbReference>
<keyword evidence="3" id="KW-1185">Reference proteome</keyword>
<dbReference type="Gene3D" id="3.50.50.60">
    <property type="entry name" value="FAD/NAD(P)-binding domain"/>
    <property type="match status" value="1"/>
</dbReference>
<dbReference type="Pfam" id="PF13450">
    <property type="entry name" value="NAD_binding_8"/>
    <property type="match status" value="1"/>
</dbReference>
<dbReference type="GeneID" id="120279986"/>
<evidence type="ECO:0000313" key="3">
    <source>
        <dbReference type="Proteomes" id="UP001515500"/>
    </source>
</evidence>
<dbReference type="InterPro" id="IPR002937">
    <property type="entry name" value="Amino_oxidase"/>
</dbReference>
<dbReference type="Proteomes" id="UP001515500">
    <property type="component" value="Chromosome 2"/>
</dbReference>
<dbReference type="PANTHER" id="PTHR42923:SF24">
    <property type="entry name" value="OS04G0560500 PROTEIN"/>
    <property type="match status" value="1"/>
</dbReference>
<accession>A0AB40CX73</accession>
<feature type="compositionally biased region" description="Pro residues" evidence="1">
    <location>
        <begin position="9"/>
        <end position="18"/>
    </location>
</feature>
<dbReference type="Pfam" id="PF01593">
    <property type="entry name" value="Amino_oxidase"/>
    <property type="match status" value="1"/>
</dbReference>
<dbReference type="GO" id="GO:0016491">
    <property type="term" value="F:oxidoreductase activity"/>
    <property type="evidence" value="ECO:0007669"/>
    <property type="project" value="InterPro"/>
</dbReference>
<feature type="domain" description="Amine oxidase" evidence="2">
    <location>
        <begin position="268"/>
        <end position="439"/>
    </location>
</feature>
<organism evidence="3 4">
    <name type="scientific">Dioscorea cayennensis subsp. rotundata</name>
    <name type="common">White Guinea yam</name>
    <name type="synonym">Dioscorea rotundata</name>
    <dbReference type="NCBI Taxonomy" id="55577"/>
    <lineage>
        <taxon>Eukaryota</taxon>
        <taxon>Viridiplantae</taxon>
        <taxon>Streptophyta</taxon>
        <taxon>Embryophyta</taxon>
        <taxon>Tracheophyta</taxon>
        <taxon>Spermatophyta</taxon>
        <taxon>Magnoliopsida</taxon>
        <taxon>Liliopsida</taxon>
        <taxon>Dioscoreales</taxon>
        <taxon>Dioscoreaceae</taxon>
        <taxon>Dioscorea</taxon>
    </lineage>
</organism>
<evidence type="ECO:0000256" key="1">
    <source>
        <dbReference type="SAM" id="MobiDB-lite"/>
    </source>
</evidence>
<dbReference type="InterPro" id="IPR036188">
    <property type="entry name" value="FAD/NAD-bd_sf"/>
</dbReference>
<sequence>MLAISSAATPPPPPPSPPRSFSRRHSGHCSAVALSPHADHPSEKKKVVVVGSGWAGLASAHHLTKQGFDVTVLGSGNGPAEEIGMRGFRYAYRNIFSLVDELGIKPFTNWTRSAHFSPDGLEVEFPIFQDLPKLPAPFGALLYPQFLRLPLVDRLTSIPLMAAGILFSTNVLFIDFDNTDIAWRKYDAMTARELFKQFGCSERLYREAFEPFLQIGLFAPGEQCSAAATLGMLYYFFLAHQKLCVDKRLFKLMLSFLLKVFLQYSPLFQAVLQSREEFLQVLNLSSIDVISLRLWLDRKVQILKPGNVCFGVDGLSGWTFFDLNSIYDEYEDEPATVLQADFAYARQLLPLKDDQIVQKVVSCLSICIKELNGATVLQHIVDRFPNSATHYFPGSYKYMMRGSSSFPNLFMAGDWIVTRHGSWSQEKAYVTGLEAANRVVDYFGDGSLAKIIAVEEDEPHIETLRSINRRLGELRAELPLSDFFLQ</sequence>